<dbReference type="PROSITE" id="PS50835">
    <property type="entry name" value="IG_LIKE"/>
    <property type="match status" value="2"/>
</dbReference>
<keyword evidence="6" id="KW-0472">Membrane</keyword>
<dbReference type="Pfam" id="PF07686">
    <property type="entry name" value="V-set"/>
    <property type="match status" value="1"/>
</dbReference>
<keyword evidence="2" id="KW-0325">Glycoprotein</keyword>
<proteinExistence type="inferred from homology"/>
<keyword evidence="6" id="KW-0812">Transmembrane</keyword>
<evidence type="ECO:0000256" key="2">
    <source>
        <dbReference type="ARBA" id="ARBA00023180"/>
    </source>
</evidence>
<dbReference type="InterPro" id="IPR013106">
    <property type="entry name" value="Ig_V-set"/>
</dbReference>
<evidence type="ECO:0000256" key="3">
    <source>
        <dbReference type="ARBA" id="ARBA00023319"/>
    </source>
</evidence>
<evidence type="ECO:0000256" key="4">
    <source>
        <dbReference type="ARBA" id="ARBA00038222"/>
    </source>
</evidence>
<comment type="similarity">
    <text evidence="4">Belongs to the immunoglobulin superfamily. CEA family.</text>
</comment>
<feature type="compositionally biased region" description="Polar residues" evidence="5">
    <location>
        <begin position="363"/>
        <end position="378"/>
    </location>
</feature>
<feature type="chain" id="PRO_5042075073" evidence="7">
    <location>
        <begin position="28"/>
        <end position="445"/>
    </location>
</feature>
<dbReference type="Proteomes" id="UP001295444">
    <property type="component" value="Chromosome 10"/>
</dbReference>
<keyword evidence="3" id="KW-0393">Immunoglobulin domain</keyword>
<accession>A0AAD1T588</accession>
<protein>
    <submittedName>
        <fullName evidence="9">Carcinoembryonic antigen-related cell adhesion molecule 8-like</fullName>
    </submittedName>
</protein>
<evidence type="ECO:0000256" key="7">
    <source>
        <dbReference type="SAM" id="SignalP"/>
    </source>
</evidence>
<dbReference type="InterPro" id="IPR050831">
    <property type="entry name" value="CEA_cell_adhesion"/>
</dbReference>
<evidence type="ECO:0000256" key="5">
    <source>
        <dbReference type="SAM" id="MobiDB-lite"/>
    </source>
</evidence>
<feature type="region of interest" description="Disordered" evidence="5">
    <location>
        <begin position="362"/>
        <end position="384"/>
    </location>
</feature>
<dbReference type="AlphaFoldDB" id="A0AAD1T588"/>
<dbReference type="InterPro" id="IPR003599">
    <property type="entry name" value="Ig_sub"/>
</dbReference>
<dbReference type="EMBL" id="OW240921">
    <property type="protein sequence ID" value="CAH2319040.1"/>
    <property type="molecule type" value="Genomic_DNA"/>
</dbReference>
<name>A0AAD1T588_PELCU</name>
<keyword evidence="10" id="KW-1185">Reference proteome</keyword>
<evidence type="ECO:0000256" key="6">
    <source>
        <dbReference type="SAM" id="Phobius"/>
    </source>
</evidence>
<reference evidence="9" key="1">
    <citation type="submission" date="2022-03" db="EMBL/GenBank/DDBJ databases">
        <authorList>
            <person name="Alioto T."/>
            <person name="Alioto T."/>
            <person name="Gomez Garrido J."/>
        </authorList>
    </citation>
    <scope>NUCLEOTIDE SEQUENCE</scope>
</reference>
<dbReference type="InterPro" id="IPR003598">
    <property type="entry name" value="Ig_sub2"/>
</dbReference>
<feature type="signal peptide" evidence="7">
    <location>
        <begin position="1"/>
        <end position="27"/>
    </location>
</feature>
<evidence type="ECO:0000313" key="10">
    <source>
        <dbReference type="Proteomes" id="UP001295444"/>
    </source>
</evidence>
<keyword evidence="6" id="KW-1133">Transmembrane helix</keyword>
<feature type="region of interest" description="Disordered" evidence="5">
    <location>
        <begin position="397"/>
        <end position="445"/>
    </location>
</feature>
<sequence length="445" mass="48680">MSWNRVTVSGMYALTVLLSVWMQPISALSIQLIPQYPAVGQSVTLSVTGINGTIKVFSWYKGPNIYADNQILSYIPRATPPQTNGNQYFSRARGLPNGSLLISDLVITDRGIYTVSVQTEKGPNQESVNLTVYIPVTKPVIRANSSLVKENDTATLTCETENAERIAWGRSNGRLPSAITLSNDNRTLTFSSIKRLDSGDYYCEAENVINKIKSDIYTLTVNYGPENLIITGPNGIESLFNLTVGTSLSLRCSAVSFPPPTYHWKHNEIDLRKYDSILTLDLSLKENGSYTCTASNSKTNITVATSVVVIVYDRTLTPETTGLSGDKIGIIIGIVVAIIVVALIAALIYLFVIQKARQKNSNKKNQTTDVSVTPSSGNGHADQYGTENEIQYSSVNFTARPGRQPPSQAEHEIQYSSVNISGRPARKPPAQPNDDSIVYSELRLS</sequence>
<dbReference type="SMART" id="SM00409">
    <property type="entry name" value="IG"/>
    <property type="match status" value="3"/>
</dbReference>
<dbReference type="Pfam" id="PF13927">
    <property type="entry name" value="Ig_3"/>
    <property type="match status" value="2"/>
</dbReference>
<dbReference type="PANTHER" id="PTHR44427:SF1">
    <property type="entry name" value="CARCINOEMBRYONIC ANTIGEN-RELATED CELL ADHESION MOLECULE 1"/>
    <property type="match status" value="1"/>
</dbReference>
<feature type="transmembrane region" description="Helical" evidence="6">
    <location>
        <begin position="328"/>
        <end position="353"/>
    </location>
</feature>
<dbReference type="SMART" id="SM00408">
    <property type="entry name" value="IGc2"/>
    <property type="match status" value="3"/>
</dbReference>
<dbReference type="PANTHER" id="PTHR44427">
    <property type="entry name" value="CARCINOEMBRYONIC ANTIGEN-RELATED CELL ADHESION MOLECULE 19"/>
    <property type="match status" value="1"/>
</dbReference>
<evidence type="ECO:0000256" key="1">
    <source>
        <dbReference type="ARBA" id="ARBA00022729"/>
    </source>
</evidence>
<keyword evidence="1 7" id="KW-0732">Signal</keyword>
<dbReference type="InterPro" id="IPR013783">
    <property type="entry name" value="Ig-like_fold"/>
</dbReference>
<evidence type="ECO:0000259" key="8">
    <source>
        <dbReference type="PROSITE" id="PS50835"/>
    </source>
</evidence>
<dbReference type="InterPro" id="IPR036179">
    <property type="entry name" value="Ig-like_dom_sf"/>
</dbReference>
<feature type="domain" description="Ig-like" evidence="8">
    <location>
        <begin position="225"/>
        <end position="308"/>
    </location>
</feature>
<dbReference type="CDD" id="cd00096">
    <property type="entry name" value="Ig"/>
    <property type="match status" value="1"/>
</dbReference>
<dbReference type="Gene3D" id="2.60.40.10">
    <property type="entry name" value="Immunoglobulins"/>
    <property type="match status" value="3"/>
</dbReference>
<feature type="domain" description="Ig-like" evidence="8">
    <location>
        <begin position="135"/>
        <end position="220"/>
    </location>
</feature>
<gene>
    <name evidence="9" type="ORF">PECUL_23A028505</name>
</gene>
<dbReference type="InterPro" id="IPR007110">
    <property type="entry name" value="Ig-like_dom"/>
</dbReference>
<evidence type="ECO:0000313" key="9">
    <source>
        <dbReference type="EMBL" id="CAH2319040.1"/>
    </source>
</evidence>
<organism evidence="9 10">
    <name type="scientific">Pelobates cultripes</name>
    <name type="common">Western spadefoot toad</name>
    <dbReference type="NCBI Taxonomy" id="61616"/>
    <lineage>
        <taxon>Eukaryota</taxon>
        <taxon>Metazoa</taxon>
        <taxon>Chordata</taxon>
        <taxon>Craniata</taxon>
        <taxon>Vertebrata</taxon>
        <taxon>Euteleostomi</taxon>
        <taxon>Amphibia</taxon>
        <taxon>Batrachia</taxon>
        <taxon>Anura</taxon>
        <taxon>Pelobatoidea</taxon>
        <taxon>Pelobatidae</taxon>
        <taxon>Pelobates</taxon>
    </lineage>
</organism>
<dbReference type="SUPFAM" id="SSF48726">
    <property type="entry name" value="Immunoglobulin"/>
    <property type="match status" value="3"/>
</dbReference>